<feature type="compositionally biased region" description="Basic residues" evidence="1">
    <location>
        <begin position="114"/>
        <end position="123"/>
    </location>
</feature>
<feature type="compositionally biased region" description="Basic residues" evidence="1">
    <location>
        <begin position="33"/>
        <end position="43"/>
    </location>
</feature>
<reference evidence="2" key="1">
    <citation type="submission" date="2021-06" db="EMBL/GenBank/DDBJ databases">
        <authorList>
            <person name="Arsene-Ploetze F."/>
        </authorList>
    </citation>
    <scope>NUCLEOTIDE SEQUENCE</scope>
    <source>
        <strain evidence="2">SBRY1</strain>
    </source>
</reference>
<dbReference type="Proteomes" id="UP001153328">
    <property type="component" value="Unassembled WGS sequence"/>
</dbReference>
<feature type="compositionally biased region" description="Low complexity" evidence="1">
    <location>
        <begin position="409"/>
        <end position="438"/>
    </location>
</feature>
<feature type="compositionally biased region" description="Basic residues" evidence="1">
    <location>
        <begin position="391"/>
        <end position="402"/>
    </location>
</feature>
<gene>
    <name evidence="2" type="ORF">SBRY_10957</name>
</gene>
<feature type="region of interest" description="Disordered" evidence="1">
    <location>
        <begin position="187"/>
        <end position="348"/>
    </location>
</feature>
<protein>
    <submittedName>
        <fullName evidence="2">Uncharacterized protein</fullName>
    </submittedName>
</protein>
<feature type="compositionally biased region" description="Pro residues" evidence="1">
    <location>
        <begin position="277"/>
        <end position="286"/>
    </location>
</feature>
<feature type="region of interest" description="Disordered" evidence="1">
    <location>
        <begin position="1"/>
        <end position="170"/>
    </location>
</feature>
<evidence type="ECO:0000313" key="3">
    <source>
        <dbReference type="Proteomes" id="UP001153328"/>
    </source>
</evidence>
<feature type="compositionally biased region" description="Low complexity" evidence="1">
    <location>
        <begin position="376"/>
        <end position="386"/>
    </location>
</feature>
<organism evidence="2 3">
    <name type="scientific">Actinacidiphila bryophytorum</name>
    <dbReference type="NCBI Taxonomy" id="1436133"/>
    <lineage>
        <taxon>Bacteria</taxon>
        <taxon>Bacillati</taxon>
        <taxon>Actinomycetota</taxon>
        <taxon>Actinomycetes</taxon>
        <taxon>Kitasatosporales</taxon>
        <taxon>Streptomycetaceae</taxon>
        <taxon>Actinacidiphila</taxon>
    </lineage>
</organism>
<accession>A0A9W4E2R4</accession>
<feature type="compositionally biased region" description="Basic residues" evidence="1">
    <location>
        <begin position="453"/>
        <end position="462"/>
    </location>
</feature>
<evidence type="ECO:0000256" key="1">
    <source>
        <dbReference type="SAM" id="MobiDB-lite"/>
    </source>
</evidence>
<feature type="compositionally biased region" description="Basic residues" evidence="1">
    <location>
        <begin position="518"/>
        <end position="538"/>
    </location>
</feature>
<feature type="compositionally biased region" description="Basic and acidic residues" evidence="1">
    <location>
        <begin position="90"/>
        <end position="100"/>
    </location>
</feature>
<feature type="compositionally biased region" description="Basic residues" evidence="1">
    <location>
        <begin position="366"/>
        <end position="375"/>
    </location>
</feature>
<dbReference type="AlphaFoldDB" id="A0A9W4E2R4"/>
<dbReference type="EMBL" id="CAJVAX010000001">
    <property type="protein sequence ID" value="CAG7606676.1"/>
    <property type="molecule type" value="Genomic_DNA"/>
</dbReference>
<feature type="region of interest" description="Disordered" evidence="1">
    <location>
        <begin position="503"/>
        <end position="538"/>
    </location>
</feature>
<evidence type="ECO:0000313" key="2">
    <source>
        <dbReference type="EMBL" id="CAG7606676.1"/>
    </source>
</evidence>
<feature type="compositionally biased region" description="Low complexity" evidence="1">
    <location>
        <begin position="591"/>
        <end position="611"/>
    </location>
</feature>
<feature type="compositionally biased region" description="Basic residues" evidence="1">
    <location>
        <begin position="136"/>
        <end position="152"/>
    </location>
</feature>
<feature type="compositionally biased region" description="Basic and acidic residues" evidence="1">
    <location>
        <begin position="1"/>
        <end position="32"/>
    </location>
</feature>
<feature type="compositionally biased region" description="Basic residues" evidence="1">
    <location>
        <begin position="612"/>
        <end position="648"/>
    </location>
</feature>
<feature type="compositionally biased region" description="Low complexity" evidence="1">
    <location>
        <begin position="233"/>
        <end position="243"/>
    </location>
</feature>
<feature type="region of interest" description="Disordered" evidence="1">
    <location>
        <begin position="586"/>
        <end position="671"/>
    </location>
</feature>
<keyword evidence="3" id="KW-1185">Reference proteome</keyword>
<feature type="compositionally biased region" description="Basic residues" evidence="1">
    <location>
        <begin position="319"/>
        <end position="331"/>
    </location>
</feature>
<feature type="region of interest" description="Disordered" evidence="1">
    <location>
        <begin position="366"/>
        <end position="491"/>
    </location>
</feature>
<feature type="compositionally biased region" description="Low complexity" evidence="1">
    <location>
        <begin position="256"/>
        <end position="272"/>
    </location>
</feature>
<comment type="caution">
    <text evidence="2">The sequence shown here is derived from an EMBL/GenBank/DDBJ whole genome shotgun (WGS) entry which is preliminary data.</text>
</comment>
<proteinExistence type="predicted"/>
<sequence>MAVDPRVDHFHQGGGRRDHPEVAGPGEREPPGRRRGLPRRPMARRVVPGTRTRTESDTAGTYASPHRRREVADVRQAPGTRPPDAGPARAGDRHAGDRPPARRRMRGLRPGPTRPRRPRLRPRLGRDRLHQPGRSARPRRLLQRAPRPRRLPAGRTGRGPDVLDRGPAGLSRRAVRRRALRVAARVASAAARPGARARRRPVRRAVDHPALRVAGDAQPLERVRGSGRRRLPAARGPRPYRPGGTRGAGRRRGAGRPDAPAGRGVARAAAGRRGPDRPPVAPPRPVRGPRRGPVRGMRGVGGRGVRPLRRPDRQAAPGQRHRGRPRPALLRRRPDPCAGRPHTVPPVRRAVAAPGGLGLVVRAPRAGRGRRRHGLARPPGERVAAAADRRIPRRALPVHRGLRGPPVPAARVRPAGDPGRRVPVPAGPRQRRPAAPADGRPRRPRPVRPPGRPGRRPAHRGGRQPAGARALRRHGRPPARERRTAALRAVRGLGRPARLLHRLRIPPDGGRGPEHHGARARGGRRTPAGRRARRPRRPRARLRPALAFRRTRTGVRLRRVPRVHPPIALGQRGADRGVRGTQYLNARCSTSARSPASGGRPGRGRATGNPGLRHRGRRRLRHRAACERRRQRTGRPSHRPGLRPRRPSGRGAAGVPTHTYPLHRAMGPDCE</sequence>
<name>A0A9W4E2R4_9ACTN</name>